<evidence type="ECO:0000256" key="2">
    <source>
        <dbReference type="ARBA" id="ARBA00022448"/>
    </source>
</evidence>
<dbReference type="PANTHER" id="PTHR30574:SF1">
    <property type="entry name" value="SULPHUR TRANSPORT DOMAIN-CONTAINING PROTEIN"/>
    <property type="match status" value="1"/>
</dbReference>
<evidence type="ECO:0008006" key="12">
    <source>
        <dbReference type="Google" id="ProtNLM"/>
    </source>
</evidence>
<evidence type="ECO:0000256" key="9">
    <source>
        <dbReference type="SAM" id="Phobius"/>
    </source>
</evidence>
<evidence type="ECO:0000256" key="4">
    <source>
        <dbReference type="ARBA" id="ARBA00022519"/>
    </source>
</evidence>
<evidence type="ECO:0000256" key="5">
    <source>
        <dbReference type="ARBA" id="ARBA00022692"/>
    </source>
</evidence>
<feature type="transmembrane region" description="Helical" evidence="9">
    <location>
        <begin position="48"/>
        <end position="70"/>
    </location>
</feature>
<keyword evidence="3" id="KW-1003">Cell membrane</keyword>
<comment type="subcellular location">
    <subcellularLocation>
        <location evidence="1">Cell inner membrane</location>
        <topology evidence="1">Multi-pass membrane protein</topology>
    </subcellularLocation>
</comment>
<keyword evidence="4" id="KW-0997">Cell inner membrane</keyword>
<organism evidence="10 11">
    <name type="scientific">Chelatococcus caeni</name>
    <dbReference type="NCBI Taxonomy" id="1348468"/>
    <lineage>
        <taxon>Bacteria</taxon>
        <taxon>Pseudomonadati</taxon>
        <taxon>Pseudomonadota</taxon>
        <taxon>Alphaproteobacteria</taxon>
        <taxon>Hyphomicrobiales</taxon>
        <taxon>Chelatococcaceae</taxon>
        <taxon>Chelatococcus</taxon>
    </lineage>
</organism>
<evidence type="ECO:0000313" key="10">
    <source>
        <dbReference type="EMBL" id="MBB4018529.1"/>
    </source>
</evidence>
<evidence type="ECO:0000256" key="3">
    <source>
        <dbReference type="ARBA" id="ARBA00022475"/>
    </source>
</evidence>
<evidence type="ECO:0000313" key="11">
    <source>
        <dbReference type="Proteomes" id="UP000577362"/>
    </source>
</evidence>
<evidence type="ECO:0000256" key="6">
    <source>
        <dbReference type="ARBA" id="ARBA00022989"/>
    </source>
</evidence>
<keyword evidence="6 9" id="KW-1133">Transmembrane helix</keyword>
<keyword evidence="7 9" id="KW-0472">Membrane</keyword>
<feature type="transmembrane region" description="Helical" evidence="9">
    <location>
        <begin position="7"/>
        <end position="28"/>
    </location>
</feature>
<accession>A0A840C4Z4</accession>
<proteinExistence type="inferred from homology"/>
<feature type="transmembrane region" description="Helical" evidence="9">
    <location>
        <begin position="82"/>
        <end position="99"/>
    </location>
</feature>
<keyword evidence="11" id="KW-1185">Reference proteome</keyword>
<dbReference type="AlphaFoldDB" id="A0A840C4Z4"/>
<comment type="similarity">
    <text evidence="8">Belongs to the TsuA/YedE (TC 9.B.102) family.</text>
</comment>
<reference evidence="10 11" key="1">
    <citation type="submission" date="2020-08" db="EMBL/GenBank/DDBJ databases">
        <title>Genomic Encyclopedia of Type Strains, Phase IV (KMG-IV): sequencing the most valuable type-strain genomes for metagenomic binning, comparative biology and taxonomic classification.</title>
        <authorList>
            <person name="Goeker M."/>
        </authorList>
    </citation>
    <scope>NUCLEOTIDE SEQUENCE [LARGE SCALE GENOMIC DNA]</scope>
    <source>
        <strain evidence="10 11">DSM 103737</strain>
    </source>
</reference>
<name>A0A840C4Z4_9HYPH</name>
<dbReference type="GO" id="GO:0005886">
    <property type="term" value="C:plasma membrane"/>
    <property type="evidence" value="ECO:0007669"/>
    <property type="project" value="UniProtKB-SubCell"/>
</dbReference>
<feature type="transmembrane region" description="Helical" evidence="9">
    <location>
        <begin position="119"/>
        <end position="140"/>
    </location>
</feature>
<protein>
    <recommendedName>
        <fullName evidence="12">Sulphur transport domain-containing protein</fullName>
    </recommendedName>
</protein>
<evidence type="ECO:0000256" key="7">
    <source>
        <dbReference type="ARBA" id="ARBA00023136"/>
    </source>
</evidence>
<sequence>MTEFTPVASFLGGTMIGLAAVLLMAVHGRIAGMTGILAGLLPPLAADWAWRAAFIAGAIGAPALIVALAGRSAIAFESGVPALWLVVGGLVVGIGVHFASGCTSGHGVCGLARLSPRSMAATVTFMASTAATVFVIRHVLGGL</sequence>
<evidence type="ECO:0000256" key="8">
    <source>
        <dbReference type="ARBA" id="ARBA00035655"/>
    </source>
</evidence>
<keyword evidence="5 9" id="KW-0812">Transmembrane</keyword>
<keyword evidence="2" id="KW-0813">Transport</keyword>
<comment type="caution">
    <text evidence="10">The sequence shown here is derived from an EMBL/GenBank/DDBJ whole genome shotgun (WGS) entry which is preliminary data.</text>
</comment>
<evidence type="ECO:0000256" key="1">
    <source>
        <dbReference type="ARBA" id="ARBA00004429"/>
    </source>
</evidence>
<dbReference type="Proteomes" id="UP000577362">
    <property type="component" value="Unassembled WGS sequence"/>
</dbReference>
<dbReference type="RefSeq" id="WP_019400588.1">
    <property type="nucleotide sequence ID" value="NZ_JACIEN010000004.1"/>
</dbReference>
<dbReference type="EMBL" id="JACIEN010000004">
    <property type="protein sequence ID" value="MBB4018529.1"/>
    <property type="molecule type" value="Genomic_DNA"/>
</dbReference>
<dbReference type="PANTHER" id="PTHR30574">
    <property type="entry name" value="INNER MEMBRANE PROTEIN YEDE"/>
    <property type="match status" value="1"/>
</dbReference>
<dbReference type="InterPro" id="IPR007272">
    <property type="entry name" value="Sulf_transp_TsuA/YedE"/>
</dbReference>
<gene>
    <name evidence="10" type="ORF">GGR16_003576</name>
</gene>
<dbReference type="Pfam" id="PF04143">
    <property type="entry name" value="Sulf_transp"/>
    <property type="match status" value="1"/>
</dbReference>